<dbReference type="Pfam" id="PF00512">
    <property type="entry name" value="HisKA"/>
    <property type="match status" value="1"/>
</dbReference>
<dbReference type="PANTHER" id="PTHR43047:SF72">
    <property type="entry name" value="OSMOSENSING HISTIDINE PROTEIN KINASE SLN1"/>
    <property type="match status" value="1"/>
</dbReference>
<accession>A0A250IGC7</accession>
<organism evidence="17 18">
    <name type="scientific">Melittangium boletus DSM 14713</name>
    <dbReference type="NCBI Taxonomy" id="1294270"/>
    <lineage>
        <taxon>Bacteria</taxon>
        <taxon>Pseudomonadati</taxon>
        <taxon>Myxococcota</taxon>
        <taxon>Myxococcia</taxon>
        <taxon>Myxococcales</taxon>
        <taxon>Cystobacterineae</taxon>
        <taxon>Archangiaceae</taxon>
        <taxon>Melittangium</taxon>
    </lineage>
</organism>
<feature type="domain" description="Histidine kinase" evidence="15">
    <location>
        <begin position="408"/>
        <end position="627"/>
    </location>
</feature>
<dbReference type="InterPro" id="IPR013767">
    <property type="entry name" value="PAS_fold"/>
</dbReference>
<keyword evidence="18" id="KW-1185">Reference proteome</keyword>
<keyword evidence="11" id="KW-0902">Two-component regulatory system</keyword>
<evidence type="ECO:0000256" key="1">
    <source>
        <dbReference type="ARBA" id="ARBA00000085"/>
    </source>
</evidence>
<reference evidence="17 18" key="1">
    <citation type="submission" date="2017-06" db="EMBL/GenBank/DDBJ databases">
        <authorList>
            <person name="Kim H.J."/>
            <person name="Triplett B.A."/>
        </authorList>
    </citation>
    <scope>NUCLEOTIDE SEQUENCE [LARGE SCALE GENOMIC DNA]</scope>
    <source>
        <strain evidence="17 18">DSM 14713</strain>
    </source>
</reference>
<dbReference type="SMART" id="SM00091">
    <property type="entry name" value="PAS"/>
    <property type="match status" value="2"/>
</dbReference>
<keyword evidence="9" id="KW-0067">ATP-binding</keyword>
<evidence type="ECO:0000256" key="11">
    <source>
        <dbReference type="ARBA" id="ARBA00023012"/>
    </source>
</evidence>
<evidence type="ECO:0000256" key="5">
    <source>
        <dbReference type="ARBA" id="ARBA00022679"/>
    </source>
</evidence>
<dbReference type="InterPro" id="IPR005467">
    <property type="entry name" value="His_kinase_dom"/>
</dbReference>
<dbReference type="Proteomes" id="UP000217289">
    <property type="component" value="Chromosome"/>
</dbReference>
<evidence type="ECO:0000256" key="10">
    <source>
        <dbReference type="ARBA" id="ARBA00022989"/>
    </source>
</evidence>
<proteinExistence type="predicted"/>
<feature type="transmembrane region" description="Helical" evidence="14">
    <location>
        <begin position="85"/>
        <end position="107"/>
    </location>
</feature>
<evidence type="ECO:0000313" key="18">
    <source>
        <dbReference type="Proteomes" id="UP000217289"/>
    </source>
</evidence>
<dbReference type="Pfam" id="PF02518">
    <property type="entry name" value="HATPase_c"/>
    <property type="match status" value="1"/>
</dbReference>
<dbReference type="InterPro" id="IPR035965">
    <property type="entry name" value="PAS-like_dom_sf"/>
</dbReference>
<dbReference type="CDD" id="cd00082">
    <property type="entry name" value="HisKA"/>
    <property type="match status" value="1"/>
</dbReference>
<dbReference type="NCBIfam" id="TIGR00229">
    <property type="entry name" value="sensory_box"/>
    <property type="match status" value="1"/>
</dbReference>
<dbReference type="Pfam" id="PF00989">
    <property type="entry name" value="PAS"/>
    <property type="match status" value="1"/>
</dbReference>
<keyword evidence="12 14" id="KW-0472">Membrane</keyword>
<dbReference type="FunFam" id="3.30.565.10:FF:000006">
    <property type="entry name" value="Sensor histidine kinase WalK"/>
    <property type="match status" value="1"/>
</dbReference>
<evidence type="ECO:0000256" key="9">
    <source>
        <dbReference type="ARBA" id="ARBA00022840"/>
    </source>
</evidence>
<dbReference type="InterPro" id="IPR025201">
    <property type="entry name" value="KdpD_TM"/>
</dbReference>
<dbReference type="InterPro" id="IPR004358">
    <property type="entry name" value="Sig_transdc_His_kin-like_C"/>
</dbReference>
<dbReference type="InterPro" id="IPR036890">
    <property type="entry name" value="HATPase_C_sf"/>
</dbReference>
<dbReference type="SUPFAM" id="SSF55874">
    <property type="entry name" value="ATPase domain of HSP90 chaperone/DNA topoisomerase II/histidine kinase"/>
    <property type="match status" value="1"/>
</dbReference>
<dbReference type="EC" id="2.7.13.3" evidence="3"/>
<dbReference type="SMART" id="SM00387">
    <property type="entry name" value="HATPase_c"/>
    <property type="match status" value="1"/>
</dbReference>
<dbReference type="AlphaFoldDB" id="A0A250IGC7"/>
<dbReference type="InterPro" id="IPR003594">
    <property type="entry name" value="HATPase_dom"/>
</dbReference>
<dbReference type="SUPFAM" id="SSF47384">
    <property type="entry name" value="Homodimeric domain of signal transducing histidine kinase"/>
    <property type="match status" value="1"/>
</dbReference>
<dbReference type="Gene3D" id="1.20.120.620">
    <property type="entry name" value="Backbone structure of the membrane domain of e. Coli histidine kinase receptor kdpd"/>
    <property type="match status" value="1"/>
</dbReference>
<comment type="catalytic activity">
    <reaction evidence="1">
        <text>ATP + protein L-histidine = ADP + protein N-phospho-L-histidine.</text>
        <dbReference type="EC" id="2.7.13.3"/>
    </reaction>
</comment>
<feature type="transmembrane region" description="Helical" evidence="14">
    <location>
        <begin position="47"/>
        <end position="79"/>
    </location>
</feature>
<dbReference type="GO" id="GO:0005886">
    <property type="term" value="C:plasma membrane"/>
    <property type="evidence" value="ECO:0007669"/>
    <property type="project" value="TreeGrafter"/>
</dbReference>
<keyword evidence="10 14" id="KW-1133">Transmembrane helix</keyword>
<gene>
    <name evidence="17" type="ORF">MEBOL_003667</name>
</gene>
<dbReference type="Gene3D" id="3.30.450.20">
    <property type="entry name" value="PAS domain"/>
    <property type="match status" value="2"/>
</dbReference>
<dbReference type="CDD" id="cd00130">
    <property type="entry name" value="PAS"/>
    <property type="match status" value="1"/>
</dbReference>
<dbReference type="PROSITE" id="PS50112">
    <property type="entry name" value="PAS"/>
    <property type="match status" value="1"/>
</dbReference>
<dbReference type="InterPro" id="IPR036097">
    <property type="entry name" value="HisK_dim/P_sf"/>
</dbReference>
<dbReference type="EMBL" id="CP022163">
    <property type="protein sequence ID" value="ATB30207.1"/>
    <property type="molecule type" value="Genomic_DNA"/>
</dbReference>
<dbReference type="SMART" id="SM00388">
    <property type="entry name" value="HisKA"/>
    <property type="match status" value="1"/>
</dbReference>
<name>A0A250IGC7_9BACT</name>
<sequence>MVLSSRHPRASRLGPAALQGGLALLVTGLAFLVDSSFPRGLASSPSFLLLAAVLGSAWWGGLGPALLATAASIVLPLVFSGEPLVPSSALISGVFFAGLAVPISWAARHVRTSLQAAQRERHVLSLTLRTIGEAVISTDSQGLVRFINPVAVSLTGWSISEALGQPLARVLSLVDPSTQEPVPPHLCSDDEARSISGGHLVLLRSRSGAELSVEHVAIPLAEFPGGPCGSLVVFRDISARFREEQERAQLLAREHDAHLQVEAQRKRLETLFLQAPVAICLTRGAEHIVELVNPLCRTLVGDHLRPGHAVRDTVSGLDLHLLDEVFRTGMPFVGHEVPLLADYSGTGHPEVKYFDFTLQPWRGVEGDILGIMGVCAEVTEQVLVRREMETLTADLQKALQIRDDFLSVASHELKTPLTSLQLQLQLLWRSLPETDAQGRPHPARQRIEATRRPAERLHKLVNTLLDVSRIRADRLALEPETVDVAALLRDVVARAEADAVGAGCTLHLAPSPPIVGHWDRLRLEQVVTNLLSNAIKYGASHPVELAVHQEGAVAHLTVRDHGIGIGPEDQARIFQRFERAVSERHYGGFGLGLWICKQIVDSLGGDIRVRSQPGQGATFTVSLPLAPPARPRTEGVSPVAV</sequence>
<dbReference type="GO" id="GO:0006355">
    <property type="term" value="P:regulation of DNA-templated transcription"/>
    <property type="evidence" value="ECO:0007669"/>
    <property type="project" value="InterPro"/>
</dbReference>
<evidence type="ECO:0000256" key="8">
    <source>
        <dbReference type="ARBA" id="ARBA00022777"/>
    </source>
</evidence>
<evidence type="ECO:0000256" key="14">
    <source>
        <dbReference type="SAM" id="Phobius"/>
    </source>
</evidence>
<keyword evidence="7" id="KW-0547">Nucleotide-binding</keyword>
<evidence type="ECO:0000259" key="16">
    <source>
        <dbReference type="PROSITE" id="PS50112"/>
    </source>
</evidence>
<dbReference type="Gene3D" id="3.30.565.10">
    <property type="entry name" value="Histidine kinase-like ATPase, C-terminal domain"/>
    <property type="match status" value="1"/>
</dbReference>
<feature type="domain" description="PAS" evidence="16">
    <location>
        <begin position="120"/>
        <end position="182"/>
    </location>
</feature>
<feature type="region of interest" description="Disordered" evidence="13">
    <location>
        <begin position="620"/>
        <end position="641"/>
    </location>
</feature>
<dbReference type="InterPro" id="IPR000014">
    <property type="entry name" value="PAS"/>
</dbReference>
<evidence type="ECO:0000256" key="4">
    <source>
        <dbReference type="ARBA" id="ARBA00022553"/>
    </source>
</evidence>
<evidence type="ECO:0000259" key="15">
    <source>
        <dbReference type="PROSITE" id="PS50109"/>
    </source>
</evidence>
<evidence type="ECO:0000256" key="3">
    <source>
        <dbReference type="ARBA" id="ARBA00012438"/>
    </source>
</evidence>
<dbReference type="GO" id="GO:0009927">
    <property type="term" value="F:histidine phosphotransfer kinase activity"/>
    <property type="evidence" value="ECO:0007669"/>
    <property type="project" value="TreeGrafter"/>
</dbReference>
<dbReference type="PROSITE" id="PS50109">
    <property type="entry name" value="HIS_KIN"/>
    <property type="match status" value="1"/>
</dbReference>
<keyword evidence="4" id="KW-0597">Phosphoprotein</keyword>
<evidence type="ECO:0000256" key="7">
    <source>
        <dbReference type="ARBA" id="ARBA00022741"/>
    </source>
</evidence>
<dbReference type="Gene3D" id="1.10.287.130">
    <property type="match status" value="1"/>
</dbReference>
<protein>
    <recommendedName>
        <fullName evidence="3">histidine kinase</fullName>
        <ecNumber evidence="3">2.7.13.3</ecNumber>
    </recommendedName>
</protein>
<comment type="subcellular location">
    <subcellularLocation>
        <location evidence="2">Membrane</location>
        <topology evidence="2">Multi-pass membrane protein</topology>
    </subcellularLocation>
</comment>
<dbReference type="GO" id="GO:0000155">
    <property type="term" value="F:phosphorelay sensor kinase activity"/>
    <property type="evidence" value="ECO:0007669"/>
    <property type="project" value="InterPro"/>
</dbReference>
<dbReference type="KEGG" id="mbd:MEBOL_003667"/>
<keyword evidence="6 14" id="KW-0812">Transmembrane</keyword>
<evidence type="ECO:0000256" key="2">
    <source>
        <dbReference type="ARBA" id="ARBA00004141"/>
    </source>
</evidence>
<feature type="transmembrane region" description="Helical" evidence="14">
    <location>
        <begin position="16"/>
        <end position="35"/>
    </location>
</feature>
<evidence type="ECO:0000256" key="12">
    <source>
        <dbReference type="ARBA" id="ARBA00023136"/>
    </source>
</evidence>
<dbReference type="RefSeq" id="WP_170115537.1">
    <property type="nucleotide sequence ID" value="NZ_CP022163.1"/>
</dbReference>
<dbReference type="InterPro" id="IPR003661">
    <property type="entry name" value="HisK_dim/P_dom"/>
</dbReference>
<dbReference type="InterPro" id="IPR038318">
    <property type="entry name" value="KdpD_sf"/>
</dbReference>
<dbReference type="PANTHER" id="PTHR43047">
    <property type="entry name" value="TWO-COMPONENT HISTIDINE PROTEIN KINASE"/>
    <property type="match status" value="1"/>
</dbReference>
<keyword evidence="8" id="KW-0418">Kinase</keyword>
<evidence type="ECO:0000256" key="13">
    <source>
        <dbReference type="SAM" id="MobiDB-lite"/>
    </source>
</evidence>
<dbReference type="Pfam" id="PF13493">
    <property type="entry name" value="DUF4118"/>
    <property type="match status" value="1"/>
</dbReference>
<dbReference type="SUPFAM" id="SSF55785">
    <property type="entry name" value="PYP-like sensor domain (PAS domain)"/>
    <property type="match status" value="1"/>
</dbReference>
<evidence type="ECO:0000256" key="6">
    <source>
        <dbReference type="ARBA" id="ARBA00022692"/>
    </source>
</evidence>
<keyword evidence="5" id="KW-0808">Transferase</keyword>
<dbReference type="PRINTS" id="PR00344">
    <property type="entry name" value="BCTRLSENSOR"/>
</dbReference>
<evidence type="ECO:0000313" key="17">
    <source>
        <dbReference type="EMBL" id="ATB30207.1"/>
    </source>
</evidence>